<name>A0A177NF33_9GAMM</name>
<dbReference type="InterPro" id="IPR036465">
    <property type="entry name" value="vWFA_dom_sf"/>
</dbReference>
<evidence type="ECO:0000259" key="1">
    <source>
        <dbReference type="Pfam" id="PF01882"/>
    </source>
</evidence>
<sequence>MNAQPTADNPRVAVSLKALVDLAKPAAAISLGHANIRAAQSGNYLSHLKGRGMAFDETRLYQPGDDVRRIDWRVTARTGKPHSKIFKEERERPMFIAVDYRAAMAFATRGVFKSVQAARLAALLAWAALQQGDRIGGQIFSEAGCQEIRPQTGKPALLRFLNALVKPAYGGDPAATLDLPLSRLLHHARPGSRVYILSDFRGLNPAAERHLANLAKHCEVVLVHIADPLEISLPGKGRYRFTDGLREILFDSGDRQRAEAYRQRFADRRRLLQKLSNQLRLLLIPCSTQQAALDVLTGARPQYR</sequence>
<gene>
    <name evidence="2" type="ORF">A1507_13275</name>
</gene>
<protein>
    <submittedName>
        <fullName evidence="2">ATPase</fullName>
    </submittedName>
</protein>
<dbReference type="InterPro" id="IPR002881">
    <property type="entry name" value="DUF58"/>
</dbReference>
<feature type="domain" description="DUF58" evidence="1">
    <location>
        <begin position="57"/>
        <end position="267"/>
    </location>
</feature>
<dbReference type="RefSeq" id="WP_064040670.1">
    <property type="nucleotide sequence ID" value="NZ_LUUJ01000080.1"/>
</dbReference>
<dbReference type="PANTHER" id="PTHR33608">
    <property type="entry name" value="BLL2464 PROTEIN"/>
    <property type="match status" value="1"/>
</dbReference>
<reference evidence="2 3" key="1">
    <citation type="submission" date="2016-03" db="EMBL/GenBank/DDBJ databases">
        <authorList>
            <person name="Ploux O."/>
        </authorList>
    </citation>
    <scope>NUCLEOTIDE SEQUENCE [LARGE SCALE GENOMIC DNA]</scope>
    <source>
        <strain evidence="2 3">R-45378</strain>
    </source>
</reference>
<proteinExistence type="predicted"/>
<evidence type="ECO:0000313" key="3">
    <source>
        <dbReference type="Proteomes" id="UP000077857"/>
    </source>
</evidence>
<dbReference type="EMBL" id="LUUJ01000080">
    <property type="protein sequence ID" value="OAI15789.1"/>
    <property type="molecule type" value="Genomic_DNA"/>
</dbReference>
<dbReference type="Proteomes" id="UP000077857">
    <property type="component" value="Unassembled WGS sequence"/>
</dbReference>
<accession>A0A177NF33</accession>
<dbReference type="AlphaFoldDB" id="A0A177NF33"/>
<dbReference type="PANTHER" id="PTHR33608:SF12">
    <property type="entry name" value="DUF58 DOMAIN-CONTAINING PROTEIN"/>
    <property type="match status" value="1"/>
</dbReference>
<dbReference type="Pfam" id="PF01882">
    <property type="entry name" value="DUF58"/>
    <property type="match status" value="1"/>
</dbReference>
<dbReference type="SUPFAM" id="SSF53300">
    <property type="entry name" value="vWA-like"/>
    <property type="match status" value="1"/>
</dbReference>
<comment type="caution">
    <text evidence="2">The sequence shown here is derived from an EMBL/GenBank/DDBJ whole genome shotgun (WGS) entry which is preliminary data.</text>
</comment>
<evidence type="ECO:0000313" key="2">
    <source>
        <dbReference type="EMBL" id="OAI15789.1"/>
    </source>
</evidence>
<dbReference type="OrthoDB" id="9812729at2"/>
<organism evidence="2 3">
    <name type="scientific">Methylomonas koyamae</name>
    <dbReference type="NCBI Taxonomy" id="702114"/>
    <lineage>
        <taxon>Bacteria</taxon>
        <taxon>Pseudomonadati</taxon>
        <taxon>Pseudomonadota</taxon>
        <taxon>Gammaproteobacteria</taxon>
        <taxon>Methylococcales</taxon>
        <taxon>Methylococcaceae</taxon>
        <taxon>Methylomonas</taxon>
    </lineage>
</organism>